<dbReference type="GO" id="GO:0015288">
    <property type="term" value="F:porin activity"/>
    <property type="evidence" value="ECO:0007669"/>
    <property type="project" value="UniProtKB-KW"/>
</dbReference>
<proteinExistence type="predicted"/>
<evidence type="ECO:0000256" key="8">
    <source>
        <dbReference type="ARBA" id="ARBA00023114"/>
    </source>
</evidence>
<evidence type="ECO:0000256" key="5">
    <source>
        <dbReference type="ARBA" id="ARBA00022692"/>
    </source>
</evidence>
<keyword evidence="3" id="KW-0813">Transport</keyword>
<gene>
    <name evidence="12" type="ORF">ANK1_1179</name>
    <name evidence="13" type="ORF">ANK2_1180</name>
    <name evidence="14" type="ORF">ISE1_1140</name>
    <name evidence="15" type="ORF">ISE2_1178</name>
</gene>
<keyword evidence="9" id="KW-0472">Membrane</keyword>
<evidence type="ECO:0000259" key="11">
    <source>
        <dbReference type="Pfam" id="PF13609"/>
    </source>
</evidence>
<keyword evidence="10" id="KW-0998">Cell outer membrane</keyword>
<dbReference type="Pfam" id="PF13609">
    <property type="entry name" value="Porin_4"/>
    <property type="match status" value="1"/>
</dbReference>
<dbReference type="AlphaFoldDB" id="A0A484TSL6"/>
<dbReference type="InterPro" id="IPR001702">
    <property type="entry name" value="Porin_Gram-ve"/>
</dbReference>
<evidence type="ECO:0000256" key="7">
    <source>
        <dbReference type="ARBA" id="ARBA00023065"/>
    </source>
</evidence>
<dbReference type="InterPro" id="IPR002299">
    <property type="entry name" value="Porin_Neis"/>
</dbReference>
<evidence type="ECO:0000256" key="9">
    <source>
        <dbReference type="ARBA" id="ARBA00023136"/>
    </source>
</evidence>
<dbReference type="EMBL" id="CAADIM010000014">
    <property type="protein sequence ID" value="VFR77686.1"/>
    <property type="molecule type" value="Genomic_DNA"/>
</dbReference>
<evidence type="ECO:0000256" key="2">
    <source>
        <dbReference type="ARBA" id="ARBA00011233"/>
    </source>
</evidence>
<dbReference type="PRINTS" id="PR00182">
    <property type="entry name" value="ECOLNEIPORIN"/>
</dbReference>
<feature type="domain" description="Porin" evidence="11">
    <location>
        <begin position="7"/>
        <end position="363"/>
    </location>
</feature>
<evidence type="ECO:0000313" key="13">
    <source>
        <dbReference type="EMBL" id="VFR71092.1"/>
    </source>
</evidence>
<keyword evidence="8" id="KW-0626">Porin</keyword>
<dbReference type="InterPro" id="IPR033900">
    <property type="entry name" value="Gram_neg_porin_domain"/>
</dbReference>
<evidence type="ECO:0000313" key="12">
    <source>
        <dbReference type="EMBL" id="VFR18988.1"/>
    </source>
</evidence>
<keyword evidence="7" id="KW-0406">Ion transport</keyword>
<dbReference type="PRINTS" id="PR00184">
    <property type="entry name" value="NEISSPPORIN"/>
</dbReference>
<keyword evidence="6" id="KW-0732">Signal</keyword>
<accession>A0A484TSL6</accession>
<dbReference type="EMBL" id="CAADIA010000001">
    <property type="protein sequence ID" value="VFR18988.1"/>
    <property type="molecule type" value="Genomic_DNA"/>
</dbReference>
<comment type="subunit">
    <text evidence="2">Homotrimer.</text>
</comment>
<dbReference type="EMBL" id="CAADIF010000007">
    <property type="protein sequence ID" value="VFR71092.1"/>
    <property type="molecule type" value="Genomic_DNA"/>
</dbReference>
<dbReference type="GO" id="GO:0009279">
    <property type="term" value="C:cell outer membrane"/>
    <property type="evidence" value="ECO:0007669"/>
    <property type="project" value="InterPro"/>
</dbReference>
<evidence type="ECO:0000256" key="6">
    <source>
        <dbReference type="ARBA" id="ARBA00022729"/>
    </source>
</evidence>
<evidence type="ECO:0000256" key="4">
    <source>
        <dbReference type="ARBA" id="ARBA00022452"/>
    </source>
</evidence>
<evidence type="ECO:0000313" key="14">
    <source>
        <dbReference type="EMBL" id="VFR77686.1"/>
    </source>
</evidence>
<protein>
    <submittedName>
        <fullName evidence="14">Outer membrane porin</fullName>
    </submittedName>
</protein>
<evidence type="ECO:0000256" key="10">
    <source>
        <dbReference type="ARBA" id="ARBA00023237"/>
    </source>
</evidence>
<dbReference type="Gene3D" id="2.40.160.10">
    <property type="entry name" value="Porin"/>
    <property type="match status" value="1"/>
</dbReference>
<dbReference type="SUPFAM" id="SSF56935">
    <property type="entry name" value="Porins"/>
    <property type="match status" value="1"/>
</dbReference>
<dbReference type="PANTHER" id="PTHR34501">
    <property type="entry name" value="PROTEIN YDDL-RELATED"/>
    <property type="match status" value="1"/>
</dbReference>
<reference evidence="14" key="1">
    <citation type="submission" date="2019-03" db="EMBL/GenBank/DDBJ databases">
        <authorList>
            <person name="Danneels B."/>
        </authorList>
    </citation>
    <scope>NUCLEOTIDE SEQUENCE</scope>
</reference>
<keyword evidence="4" id="KW-1134">Transmembrane beta strand</keyword>
<dbReference type="InterPro" id="IPR023614">
    <property type="entry name" value="Porin_dom_sf"/>
</dbReference>
<dbReference type="CDD" id="cd00342">
    <property type="entry name" value="gram_neg_porins"/>
    <property type="match status" value="1"/>
</dbReference>
<keyword evidence="5" id="KW-0812">Transmembrane</keyword>
<dbReference type="PANTHER" id="PTHR34501:SF9">
    <property type="entry name" value="MAJOR OUTER MEMBRANE PROTEIN P.IA"/>
    <property type="match status" value="1"/>
</dbReference>
<sequence>MKKTLLAAAVLAGFAGAAQAETSVTLYGIVDVGVGYQQVKGLERFTGGADKASRIGLIDGVQSGSRWGLRGSEDLGDGLRAIFTLESGFNSRTGTSGQGNRLFGRQATLGLASDNWGTITIGRQTNVSSDFFGPIDPFAASYGQSHIGSSFGQTATLRYDNAVKYLTPSFGGFQVGALYSFDINDSAASEFQTNRKDRAINAGLRYVNGPLNVAASYDRLNRDSSAVGASGNDRINAWLVGGTYDFEVVKLALAYGQSKDGWIGSATPGLQSGRSVGAEFAGGATGFNSNLYQNDLKVKSYLVGLSAPIGPGNLFGSWQRADPNQNVDGVDGSDATQNVYSLGYTYDLSKRTNVYAYGSYAKNYAFLDDVKSTAVGVGLRHRF</sequence>
<name>A0A484TSL6_9ZZZZ</name>
<dbReference type="GO" id="GO:0034220">
    <property type="term" value="P:monoatomic ion transmembrane transport"/>
    <property type="evidence" value="ECO:0007669"/>
    <property type="project" value="InterPro"/>
</dbReference>
<evidence type="ECO:0000256" key="3">
    <source>
        <dbReference type="ARBA" id="ARBA00022448"/>
    </source>
</evidence>
<organism evidence="14">
    <name type="scientific">plant metagenome</name>
    <dbReference type="NCBI Taxonomy" id="1297885"/>
    <lineage>
        <taxon>unclassified sequences</taxon>
        <taxon>metagenomes</taxon>
        <taxon>organismal metagenomes</taxon>
    </lineage>
</organism>
<dbReference type="GO" id="GO:0046930">
    <property type="term" value="C:pore complex"/>
    <property type="evidence" value="ECO:0007669"/>
    <property type="project" value="UniProtKB-KW"/>
</dbReference>
<dbReference type="EMBL" id="CAADIN010000039">
    <property type="protein sequence ID" value="VFR96840.1"/>
    <property type="molecule type" value="Genomic_DNA"/>
</dbReference>
<evidence type="ECO:0000313" key="15">
    <source>
        <dbReference type="EMBL" id="VFR96840.1"/>
    </source>
</evidence>
<dbReference type="InterPro" id="IPR050298">
    <property type="entry name" value="Gram-neg_bact_OMP"/>
</dbReference>
<comment type="subcellular location">
    <subcellularLocation>
        <location evidence="1">Membrane</location>
        <topology evidence="1">Multi-pass membrane protein</topology>
    </subcellularLocation>
</comment>
<evidence type="ECO:0000256" key="1">
    <source>
        <dbReference type="ARBA" id="ARBA00004141"/>
    </source>
</evidence>